<proteinExistence type="predicted"/>
<comment type="caution">
    <text evidence="1">The sequence shown here is derived from an EMBL/GenBank/DDBJ whole genome shotgun (WGS) entry which is preliminary data.</text>
</comment>
<evidence type="ECO:0000313" key="1">
    <source>
        <dbReference type="EMBL" id="KAF0917004.1"/>
    </source>
</evidence>
<organism evidence="1 2">
    <name type="scientific">Oryza meyeriana var. granulata</name>
    <dbReference type="NCBI Taxonomy" id="110450"/>
    <lineage>
        <taxon>Eukaryota</taxon>
        <taxon>Viridiplantae</taxon>
        <taxon>Streptophyta</taxon>
        <taxon>Embryophyta</taxon>
        <taxon>Tracheophyta</taxon>
        <taxon>Spermatophyta</taxon>
        <taxon>Magnoliopsida</taxon>
        <taxon>Liliopsida</taxon>
        <taxon>Poales</taxon>
        <taxon>Poaceae</taxon>
        <taxon>BOP clade</taxon>
        <taxon>Oryzoideae</taxon>
        <taxon>Oryzeae</taxon>
        <taxon>Oryzinae</taxon>
        <taxon>Oryza</taxon>
        <taxon>Oryza meyeriana</taxon>
    </lineage>
</organism>
<gene>
    <name evidence="1" type="ORF">E2562_016306</name>
</gene>
<dbReference type="AlphaFoldDB" id="A0A6G1DY27"/>
<name>A0A6G1DY27_9ORYZ</name>
<sequence>MPAVGIHINTYAALEEGDRFQPSEILYAGLQRQAAEPDGLPATGLKRSYNGEQQRPTACRVWSANCIAKNITPGSESIDLGKEWMTLIRGKKC</sequence>
<dbReference type="Proteomes" id="UP000479710">
    <property type="component" value="Unassembled WGS sequence"/>
</dbReference>
<reference evidence="1 2" key="1">
    <citation type="submission" date="2019-11" db="EMBL/GenBank/DDBJ databases">
        <title>Whole genome sequence of Oryza granulata.</title>
        <authorList>
            <person name="Li W."/>
        </authorList>
    </citation>
    <scope>NUCLEOTIDE SEQUENCE [LARGE SCALE GENOMIC DNA]</scope>
    <source>
        <strain evidence="2">cv. Menghai</strain>
        <tissue evidence="1">Leaf</tissue>
    </source>
</reference>
<protein>
    <submittedName>
        <fullName evidence="1">Uncharacterized protein</fullName>
    </submittedName>
</protein>
<accession>A0A6G1DY27</accession>
<dbReference type="EMBL" id="SPHZ02000005">
    <property type="protein sequence ID" value="KAF0917004.1"/>
    <property type="molecule type" value="Genomic_DNA"/>
</dbReference>
<keyword evidence="2" id="KW-1185">Reference proteome</keyword>
<evidence type="ECO:0000313" key="2">
    <source>
        <dbReference type="Proteomes" id="UP000479710"/>
    </source>
</evidence>